<dbReference type="Gene3D" id="3.40.50.720">
    <property type="entry name" value="NAD(P)-binding Rossmann-like Domain"/>
    <property type="match status" value="1"/>
</dbReference>
<comment type="caution">
    <text evidence="1">The sequence shown here is derived from an EMBL/GenBank/DDBJ whole genome shotgun (WGS) entry which is preliminary data.</text>
</comment>
<sequence length="317" mass="34405">MSRLLRPEEPTFYFIGVTTGQSSSQRVFPLWMEALGRPEVKLSGIDLEIHAAPERYREVVAAIKEEPHALGGLVTTHKIDLLAAAADLFDGLGPYARATQEVSSIAKDAGMLIGRATDPVAGGLSMDAILGEGYFGRTGGEVMMLGAGGSAVALTLHMMQKARPDDRPRGIVVVNRSAPRLARLQEMVERTKGEGRKDLRFQFIQNNDAERNDEILAGLPPGSVVVNATGMGKDTLGSPLTDKALFPVGGVAWELNYRGELDFMRQAEAQAAARRLTIADRWDYFVHGWSQVISHVLHVEIDAAMFARLSDLAAAVR</sequence>
<dbReference type="SUPFAM" id="SSF51735">
    <property type="entry name" value="NAD(P)-binding Rossmann-fold domains"/>
    <property type="match status" value="1"/>
</dbReference>
<reference evidence="1" key="1">
    <citation type="submission" date="2019-09" db="EMBL/GenBank/DDBJ databases">
        <title>Characterisation of the sponge microbiome using genome-centric metagenomics.</title>
        <authorList>
            <person name="Engelberts J.P."/>
            <person name="Robbins S.J."/>
            <person name="De Goeij J.M."/>
            <person name="Aranda M."/>
            <person name="Bell S.C."/>
            <person name="Webster N.S."/>
        </authorList>
    </citation>
    <scope>NUCLEOTIDE SEQUENCE</scope>
    <source>
        <strain evidence="1">SB0675_bin_29</strain>
    </source>
</reference>
<protein>
    <submittedName>
        <fullName evidence="1">Shikimate dehydrogenase</fullName>
    </submittedName>
</protein>
<proteinExistence type="predicted"/>
<dbReference type="EMBL" id="VYDA01000575">
    <property type="protein sequence ID" value="MYH63234.1"/>
    <property type="molecule type" value="Genomic_DNA"/>
</dbReference>
<evidence type="ECO:0000313" key="1">
    <source>
        <dbReference type="EMBL" id="MYH63234.1"/>
    </source>
</evidence>
<dbReference type="InterPro" id="IPR036291">
    <property type="entry name" value="NAD(P)-bd_dom_sf"/>
</dbReference>
<accession>A0A6B1GAX0</accession>
<dbReference type="AlphaFoldDB" id="A0A6B1GAX0"/>
<gene>
    <name evidence="1" type="ORF">F4148_16260</name>
</gene>
<dbReference type="Gene3D" id="3.40.50.10860">
    <property type="entry name" value="Leucine Dehydrogenase, chain A, domain 1"/>
    <property type="match status" value="1"/>
</dbReference>
<name>A0A6B1GAX0_9CHLR</name>
<organism evidence="1">
    <name type="scientific">Caldilineaceae bacterium SB0675_bin_29</name>
    <dbReference type="NCBI Taxonomy" id="2605266"/>
    <lineage>
        <taxon>Bacteria</taxon>
        <taxon>Bacillati</taxon>
        <taxon>Chloroflexota</taxon>
        <taxon>Caldilineae</taxon>
        <taxon>Caldilineales</taxon>
        <taxon>Caldilineaceae</taxon>
    </lineage>
</organism>